<keyword evidence="4" id="KW-0677">Repeat</keyword>
<evidence type="ECO:0000256" key="7">
    <source>
        <dbReference type="RuleBase" id="RU362004"/>
    </source>
</evidence>
<dbReference type="VEuPathDB" id="VectorBase:SSCA003201"/>
<evidence type="ECO:0000256" key="2">
    <source>
        <dbReference type="ARBA" id="ARBA00008557"/>
    </source>
</evidence>
<dbReference type="Pfam" id="PF00658">
    <property type="entry name" value="MLLE"/>
    <property type="match status" value="1"/>
</dbReference>
<dbReference type="InterPro" id="IPR036053">
    <property type="entry name" value="PABP-dom"/>
</dbReference>
<dbReference type="FunFam" id="3.30.70.330:FF:000003">
    <property type="entry name" value="Polyadenylate-binding protein"/>
    <property type="match status" value="1"/>
</dbReference>
<evidence type="ECO:0000313" key="8">
    <source>
        <dbReference type="EMBL" id="KPM02451.1"/>
    </source>
</evidence>
<reference evidence="8 9" key="1">
    <citation type="journal article" date="2015" name="Parasit. Vectors">
        <title>Draft genome of the scabies mite.</title>
        <authorList>
            <person name="Rider S.D.Jr."/>
            <person name="Morgan M.S."/>
            <person name="Arlian L.G."/>
        </authorList>
    </citation>
    <scope>NUCLEOTIDE SEQUENCE [LARGE SCALE GENOMIC DNA]</scope>
    <source>
        <strain evidence="8">Arlian Lab</strain>
    </source>
</reference>
<dbReference type="SMART" id="SM00361">
    <property type="entry name" value="RRM_1"/>
    <property type="match status" value="4"/>
</dbReference>
<dbReference type="SUPFAM" id="SSF63570">
    <property type="entry name" value="PABC (PABP) domain"/>
    <property type="match status" value="1"/>
</dbReference>
<comment type="caution">
    <text evidence="8">The sequence shown here is derived from an EMBL/GenBank/DDBJ whole genome shotgun (WGS) entry which is preliminary data.</text>
</comment>
<dbReference type="Gene3D" id="1.10.1900.10">
    <property type="entry name" value="c-terminal domain of poly(a) binding protein"/>
    <property type="match status" value="1"/>
</dbReference>
<dbReference type="CDD" id="cd12379">
    <property type="entry name" value="RRM2_I_PABPs"/>
    <property type="match status" value="1"/>
</dbReference>
<dbReference type="OrthoDB" id="19742at2759"/>
<organism evidence="8 9">
    <name type="scientific">Sarcoptes scabiei</name>
    <name type="common">Itch mite</name>
    <name type="synonym">Acarus scabiei</name>
    <dbReference type="NCBI Taxonomy" id="52283"/>
    <lineage>
        <taxon>Eukaryota</taxon>
        <taxon>Metazoa</taxon>
        <taxon>Ecdysozoa</taxon>
        <taxon>Arthropoda</taxon>
        <taxon>Chelicerata</taxon>
        <taxon>Arachnida</taxon>
        <taxon>Acari</taxon>
        <taxon>Acariformes</taxon>
        <taxon>Sarcoptiformes</taxon>
        <taxon>Astigmata</taxon>
        <taxon>Psoroptidia</taxon>
        <taxon>Sarcoptoidea</taxon>
        <taxon>Sarcoptidae</taxon>
        <taxon>Sarcoptinae</taxon>
        <taxon>Sarcoptes</taxon>
    </lineage>
</organism>
<keyword evidence="5 6" id="KW-0694">RNA-binding</keyword>
<comment type="function">
    <text evidence="7">Binds the poly(A) tail of mRNA.</text>
</comment>
<accession>A0A131ZV09</accession>
<dbReference type="InterPro" id="IPR003954">
    <property type="entry name" value="RRM_euk-type"/>
</dbReference>
<evidence type="ECO:0000256" key="3">
    <source>
        <dbReference type="ARBA" id="ARBA00022490"/>
    </source>
</evidence>
<dbReference type="InterPro" id="IPR034364">
    <property type="entry name" value="PABP_RRM1"/>
</dbReference>
<dbReference type="NCBIfam" id="TIGR01628">
    <property type="entry name" value="PABP-1234"/>
    <property type="match status" value="1"/>
</dbReference>
<name>A0A131ZV09_SARSC</name>
<protein>
    <recommendedName>
        <fullName evidence="7">Polyadenylate-binding protein</fullName>
        <shortName evidence="7">PABP</shortName>
    </recommendedName>
</protein>
<dbReference type="SMART" id="SM00517">
    <property type="entry name" value="PolyA"/>
    <property type="match status" value="1"/>
</dbReference>
<dbReference type="PROSITE" id="PS51309">
    <property type="entry name" value="PABC"/>
    <property type="match status" value="1"/>
</dbReference>
<dbReference type="Gene3D" id="3.30.70.330">
    <property type="match status" value="4"/>
</dbReference>
<dbReference type="Proteomes" id="UP000616769">
    <property type="component" value="Unassembled WGS sequence"/>
</dbReference>
<dbReference type="SUPFAM" id="SSF54928">
    <property type="entry name" value="RNA-binding domain, RBD"/>
    <property type="match status" value="2"/>
</dbReference>
<comment type="similarity">
    <text evidence="2 7">Belongs to the polyadenylate-binding protein type-1 family.</text>
</comment>
<evidence type="ECO:0000313" key="9">
    <source>
        <dbReference type="Proteomes" id="UP000616769"/>
    </source>
</evidence>
<keyword evidence="3 7" id="KW-0963">Cytoplasm</keyword>
<dbReference type="Pfam" id="PF00076">
    <property type="entry name" value="RRM_1"/>
    <property type="match status" value="4"/>
</dbReference>
<dbReference type="CDD" id="cd12378">
    <property type="entry name" value="RRM1_I_PABPs"/>
    <property type="match status" value="1"/>
</dbReference>
<dbReference type="InterPro" id="IPR006515">
    <property type="entry name" value="PABP_1234"/>
</dbReference>
<dbReference type="FunFam" id="3.30.70.330:FF:000234">
    <property type="entry name" value="Polyadenylate-binding protein 5"/>
    <property type="match status" value="1"/>
</dbReference>
<comment type="subcellular location">
    <subcellularLocation>
        <location evidence="1 7">Cytoplasm</location>
    </subcellularLocation>
</comment>
<dbReference type="GO" id="GO:0005737">
    <property type="term" value="C:cytoplasm"/>
    <property type="evidence" value="ECO:0007669"/>
    <property type="project" value="UniProtKB-SubCell"/>
</dbReference>
<dbReference type="InterPro" id="IPR012677">
    <property type="entry name" value="Nucleotide-bd_a/b_plait_sf"/>
</dbReference>
<dbReference type="AlphaFoldDB" id="A0A131ZV09"/>
<dbReference type="InterPro" id="IPR000504">
    <property type="entry name" value="RRM_dom"/>
</dbReference>
<dbReference type="InterPro" id="IPR045305">
    <property type="entry name" value="RRM2_I_PABPs"/>
</dbReference>
<proteinExistence type="inferred from homology"/>
<dbReference type="SMART" id="SM00360">
    <property type="entry name" value="RRM"/>
    <property type="match status" value="4"/>
</dbReference>
<gene>
    <name evidence="8" type="ORF">QR98_0008650</name>
</gene>
<evidence type="ECO:0000256" key="1">
    <source>
        <dbReference type="ARBA" id="ARBA00004496"/>
    </source>
</evidence>
<dbReference type="InterPro" id="IPR002004">
    <property type="entry name" value="PABP_HYD_C"/>
</dbReference>
<dbReference type="EMBL" id="JXLN01001917">
    <property type="protein sequence ID" value="KPM02451.1"/>
    <property type="molecule type" value="Genomic_DNA"/>
</dbReference>
<dbReference type="InterPro" id="IPR035979">
    <property type="entry name" value="RBD_domain_sf"/>
</dbReference>
<dbReference type="PROSITE" id="PS50102">
    <property type="entry name" value="RRM"/>
    <property type="match status" value="4"/>
</dbReference>
<dbReference type="CDD" id="cd12380">
    <property type="entry name" value="RRM3_I_PABPs"/>
    <property type="match status" value="1"/>
</dbReference>
<sequence>MTTTATTTATANSSTSNNHYPIVSLYVGDLAPDVTEAVLFEKFSDIGPILSIRVCRDLITRRSLGYAYVNYQNSNDAETAIDTLNFERVNGRPIRIMWSQRDPYLRRSGVGNIFIKNLDKNVDNKTLFDTFSMFGNILSCKVSYDEKGVSKGYGFVHFDSEETALRAIKVLNGNIIENKKVYVGKFISRKDRENKLGTRKRFTNVYVKNLTDEYDSDEKLKKLFEPFGEITSAVVNKDDAGVFKGFGFVCFNTPEQAEQAVNSLNGKDMGNGKQLYVGRAQKKAEREAELKRKLELLKMEQINRSQGVNLYVKNLEDSITDERLQKEFGAYGTITSAKVMTDDKGRSKGFGFVCFSTPEEATKAVTELNNRIIESKPLYVALAQRKEDREAQKLNMRFIATNARLHQQLPPTGAHPHHPLATPQIPFANPSLAGFPGMQGQTVQGPQSQPYLMPIAPNTPIHRGYYPSNGPTAIQVSGQGPPGPIRMARYNPNGPLNRGQVSYPQQGFPRNLTPRGQHQNISRPALMTGAQPNPRSQFANQNIGNVINGTMNIRGQGRPQGTVRAGPANKPIIFNAPTGQQLAHPVQSPHVKILNKTLKQSETDDFFLFQIPVGISADDQTQVLGEQLYPLVLELQPELASKITGMLLEMDHQEVVEMIGNKESLKSKVEEALVVLKAHHVKEMTKKE</sequence>
<dbReference type="PANTHER" id="PTHR24012">
    <property type="entry name" value="RNA BINDING PROTEIN"/>
    <property type="match status" value="1"/>
</dbReference>
<dbReference type="FunFam" id="3.30.70.330:FF:000091">
    <property type="entry name" value="Polyadenylate-binding protein"/>
    <property type="match status" value="1"/>
</dbReference>
<dbReference type="CDD" id="cd12381">
    <property type="entry name" value="RRM4_I_PABPs"/>
    <property type="match status" value="1"/>
</dbReference>
<dbReference type="GO" id="GO:0003723">
    <property type="term" value="F:RNA binding"/>
    <property type="evidence" value="ECO:0007669"/>
    <property type="project" value="UniProtKB-UniRule"/>
</dbReference>
<evidence type="ECO:0000256" key="5">
    <source>
        <dbReference type="ARBA" id="ARBA00022884"/>
    </source>
</evidence>
<evidence type="ECO:0000256" key="6">
    <source>
        <dbReference type="PROSITE-ProRule" id="PRU00176"/>
    </source>
</evidence>
<evidence type="ECO:0000256" key="4">
    <source>
        <dbReference type="ARBA" id="ARBA00022737"/>
    </source>
</evidence>